<dbReference type="GO" id="GO:0003677">
    <property type="term" value="F:DNA binding"/>
    <property type="evidence" value="ECO:0007669"/>
    <property type="project" value="UniProtKB-KW"/>
</dbReference>
<dbReference type="Pfam" id="PF00440">
    <property type="entry name" value="TetR_N"/>
    <property type="match status" value="1"/>
</dbReference>
<evidence type="ECO:0000259" key="4">
    <source>
        <dbReference type="PROSITE" id="PS50977"/>
    </source>
</evidence>
<evidence type="ECO:0000256" key="1">
    <source>
        <dbReference type="ARBA" id="ARBA00023015"/>
    </source>
</evidence>
<keyword evidence="2" id="KW-0238">DNA-binding</keyword>
<evidence type="ECO:0000313" key="5">
    <source>
        <dbReference type="EMBL" id="VAW60842.1"/>
    </source>
</evidence>
<keyword evidence="1" id="KW-0805">Transcription regulation</keyword>
<dbReference type="AlphaFoldDB" id="A0A3B0XBQ2"/>
<evidence type="ECO:0000256" key="2">
    <source>
        <dbReference type="ARBA" id="ARBA00023125"/>
    </source>
</evidence>
<feature type="domain" description="HTH tetR-type" evidence="4">
    <location>
        <begin position="9"/>
        <end position="69"/>
    </location>
</feature>
<dbReference type="Gene3D" id="1.10.357.10">
    <property type="entry name" value="Tetracycline Repressor, domain 2"/>
    <property type="match status" value="1"/>
</dbReference>
<protein>
    <recommendedName>
        <fullName evidence="4">HTH tetR-type domain-containing protein</fullName>
    </recommendedName>
</protein>
<keyword evidence="3" id="KW-0804">Transcription</keyword>
<accession>A0A3B0XBQ2</accession>
<dbReference type="InterPro" id="IPR001647">
    <property type="entry name" value="HTH_TetR"/>
</dbReference>
<proteinExistence type="predicted"/>
<sequence length="197" mass="22326">MNHMARSRNFDENQALEAAMYLFWQKGYADTSIQELEKVMQLKRTSIYNAFGNKRSLFQQSLMFYLNTVLVRFITLLESGNTAKQAVKNALNEVIELHFNPDNPGGCMVVLSLLESHQHDEKTNDILNSALRQLRDSVVKTLKRGNKNGEFKNKLQYQSFANQVVALITGCIVLAKANFSRSELEKVNAAAICALFD</sequence>
<dbReference type="SUPFAM" id="SSF48498">
    <property type="entry name" value="Tetracyclin repressor-like, C-terminal domain"/>
    <property type="match status" value="1"/>
</dbReference>
<organism evidence="5">
    <name type="scientific">hydrothermal vent metagenome</name>
    <dbReference type="NCBI Taxonomy" id="652676"/>
    <lineage>
        <taxon>unclassified sequences</taxon>
        <taxon>metagenomes</taxon>
        <taxon>ecological metagenomes</taxon>
    </lineage>
</organism>
<evidence type="ECO:0000256" key="3">
    <source>
        <dbReference type="ARBA" id="ARBA00023163"/>
    </source>
</evidence>
<reference evidence="5" key="1">
    <citation type="submission" date="2018-06" db="EMBL/GenBank/DDBJ databases">
        <authorList>
            <person name="Zhirakovskaya E."/>
        </authorList>
    </citation>
    <scope>NUCLEOTIDE SEQUENCE</scope>
</reference>
<dbReference type="InterPro" id="IPR009057">
    <property type="entry name" value="Homeodomain-like_sf"/>
</dbReference>
<dbReference type="EMBL" id="UOFG01000132">
    <property type="protein sequence ID" value="VAW60842.1"/>
    <property type="molecule type" value="Genomic_DNA"/>
</dbReference>
<dbReference type="Pfam" id="PF16925">
    <property type="entry name" value="TetR_C_13"/>
    <property type="match status" value="1"/>
</dbReference>
<dbReference type="PROSITE" id="PS50977">
    <property type="entry name" value="HTH_TETR_2"/>
    <property type="match status" value="1"/>
</dbReference>
<dbReference type="InterPro" id="IPR036271">
    <property type="entry name" value="Tet_transcr_reg_TetR-rel_C_sf"/>
</dbReference>
<dbReference type="Gene3D" id="1.10.10.60">
    <property type="entry name" value="Homeodomain-like"/>
    <property type="match status" value="1"/>
</dbReference>
<dbReference type="InterPro" id="IPR011075">
    <property type="entry name" value="TetR_C"/>
</dbReference>
<dbReference type="PANTHER" id="PTHR47506">
    <property type="entry name" value="TRANSCRIPTIONAL REGULATORY PROTEIN"/>
    <property type="match status" value="1"/>
</dbReference>
<gene>
    <name evidence="5" type="ORF">MNBD_GAMMA11-3178</name>
</gene>
<dbReference type="PANTHER" id="PTHR47506:SF1">
    <property type="entry name" value="HTH-TYPE TRANSCRIPTIONAL REGULATOR YJDC"/>
    <property type="match status" value="1"/>
</dbReference>
<name>A0A3B0XBQ2_9ZZZZ</name>
<dbReference type="SUPFAM" id="SSF46689">
    <property type="entry name" value="Homeodomain-like"/>
    <property type="match status" value="1"/>
</dbReference>